<sequence length="326" mass="36787">MPFPVAKLPYGLLSRLGELSTPTERHNLRLAGGNFSICPPNIEKIRKDVSVNKISNENGEVIAWGYLHPYQRQRIILGHNELMECGIQITFENLCLADLRSDALAHAILAPYHTRLTDCDTSVEFLVKLSTITSGNEWSMSITNSVSVLSYAHVLRLFPKLEMVTVTNAMPAKPWLSDVISVTNDPKCRLVELIMTGTFEQLATFTVDELKTSLKTLRKNFRIYLEFTDGDTTAKLPAKKLKQSMRQKFKIWKGDNQLCMPIIKIVYGNDGKDTTTYTLSEKYAARMYGPNRQPRRCYQPTPKKPKIDGSLQNAVANDIKDCVISP</sequence>
<evidence type="ECO:0000313" key="2">
    <source>
        <dbReference type="WBParaSite" id="Pan_g9818.t1"/>
    </source>
</evidence>
<protein>
    <submittedName>
        <fullName evidence="2">F-box domain-containing protein</fullName>
    </submittedName>
</protein>
<keyword evidence="1" id="KW-1185">Reference proteome</keyword>
<dbReference type="WBParaSite" id="Pan_g9818.t1">
    <property type="protein sequence ID" value="Pan_g9818.t1"/>
    <property type="gene ID" value="Pan_g9818"/>
</dbReference>
<name>A0A7E4WCV2_PANRE</name>
<reference evidence="1" key="1">
    <citation type="journal article" date="2013" name="Genetics">
        <title>The draft genome and transcriptome of Panagrellus redivivus are shaped by the harsh demands of a free-living lifestyle.</title>
        <authorList>
            <person name="Srinivasan J."/>
            <person name="Dillman A.R."/>
            <person name="Macchietto M.G."/>
            <person name="Heikkinen L."/>
            <person name="Lakso M."/>
            <person name="Fracchia K.M."/>
            <person name="Antoshechkin I."/>
            <person name="Mortazavi A."/>
            <person name="Wong G."/>
            <person name="Sternberg P.W."/>
        </authorList>
    </citation>
    <scope>NUCLEOTIDE SEQUENCE [LARGE SCALE GENOMIC DNA]</scope>
    <source>
        <strain evidence="1">MT8872</strain>
    </source>
</reference>
<evidence type="ECO:0000313" key="1">
    <source>
        <dbReference type="Proteomes" id="UP000492821"/>
    </source>
</evidence>
<accession>A0A7E4WCV2</accession>
<proteinExistence type="predicted"/>
<dbReference type="Proteomes" id="UP000492821">
    <property type="component" value="Unassembled WGS sequence"/>
</dbReference>
<reference evidence="2" key="2">
    <citation type="submission" date="2020-10" db="UniProtKB">
        <authorList>
            <consortium name="WormBaseParasite"/>
        </authorList>
    </citation>
    <scope>IDENTIFICATION</scope>
</reference>
<dbReference type="AlphaFoldDB" id="A0A7E4WCV2"/>
<organism evidence="1 2">
    <name type="scientific">Panagrellus redivivus</name>
    <name type="common">Microworm</name>
    <dbReference type="NCBI Taxonomy" id="6233"/>
    <lineage>
        <taxon>Eukaryota</taxon>
        <taxon>Metazoa</taxon>
        <taxon>Ecdysozoa</taxon>
        <taxon>Nematoda</taxon>
        <taxon>Chromadorea</taxon>
        <taxon>Rhabditida</taxon>
        <taxon>Tylenchina</taxon>
        <taxon>Panagrolaimomorpha</taxon>
        <taxon>Panagrolaimoidea</taxon>
        <taxon>Panagrolaimidae</taxon>
        <taxon>Panagrellus</taxon>
    </lineage>
</organism>